<keyword evidence="11" id="KW-1185">Reference proteome</keyword>
<dbReference type="EMBL" id="KU529792">
    <property type="protein sequence ID" value="AMQ35818.1"/>
    <property type="molecule type" value="Genomic_DNA"/>
</dbReference>
<dbReference type="EMBL" id="AF270937">
    <property type="protein sequence ID" value="AAG27389.1"/>
    <property type="molecule type" value="Genomic_DNA"/>
</dbReference>
<keyword evidence="1" id="KW-1133">Transmembrane helix</keyword>
<sequence length="81" mass="9166">MLLGLIAFIIIALLMNKTAMGSELIITCLILFVLFFCILNVYYVNNESTDLYTADTKKIKKRQQLSDAFDAILNKNNSSIE</sequence>
<dbReference type="Proteomes" id="UP000201310">
    <property type="component" value="Segment"/>
</dbReference>
<dbReference type="EMBL" id="MN099285">
    <property type="protein sequence ID" value="QKV50132.1"/>
    <property type="molecule type" value="Genomic_DNA"/>
</dbReference>
<evidence type="ECO:0000313" key="7">
    <source>
        <dbReference type="EMBL" id="ANY57610.1"/>
    </source>
</evidence>
<reference evidence="2 11" key="1">
    <citation type="journal article" date="2000" name="Virology">
        <title>Sequence analysis of the Plutella xylostella granulovirus genome.</title>
        <authorList>
            <person name="Hashimoto Y."/>
            <person name="Hayakawa T."/>
            <person name="Ueno Y."/>
            <person name="Fujita T."/>
            <person name="Sano Y."/>
            <person name="Matsumoto T."/>
        </authorList>
    </citation>
    <scope>NUCLEOTIDE SEQUENCE [LARGE SCALE GENOMIC DNA]</scope>
    <source>
        <strain evidence="2 11">K1</strain>
    </source>
</reference>
<dbReference type="Pfam" id="PF05814">
    <property type="entry name" value="Ac76"/>
    <property type="match status" value="1"/>
</dbReference>
<evidence type="ECO:0000313" key="4">
    <source>
        <dbReference type="EMBL" id="AMQ35818.1"/>
    </source>
</evidence>
<reference evidence="3" key="3">
    <citation type="submission" date="2016-01" db="EMBL/GenBank/DDBJ databases">
        <title>Complete Genome Sequences of Four Plutella xylostella Granulovirus Isolates.</title>
        <authorList>
            <person name="Spence R.J."/>
            <person name="Noune C."/>
            <person name="Hauxwell C."/>
        </authorList>
    </citation>
    <scope>NUCLEOTIDE SEQUENCE</scope>
    <source>
        <strain evidence="3">PxGV_C</strain>
        <strain evidence="4">PxGV_K</strain>
        <strain evidence="5">PxGV_M</strain>
        <strain evidence="6">PxGV_T</strain>
    </source>
</reference>
<evidence type="ECO:0000313" key="3">
    <source>
        <dbReference type="EMBL" id="AMQ35701.1"/>
    </source>
</evidence>
<evidence type="ECO:0000256" key="1">
    <source>
        <dbReference type="SAM" id="Phobius"/>
    </source>
</evidence>
<evidence type="ECO:0000313" key="10">
    <source>
        <dbReference type="EMBL" id="QKV50250.1"/>
    </source>
</evidence>
<gene>
    <name evidence="2" type="primary">Pxorf91</name>
    <name evidence="8" type="synonym">ORF89</name>
    <name evidence="7" type="synonym">PlxyGV091</name>
    <name evidence="3" type="synonym">PxGV-Corf89</name>
    <name evidence="4" type="synonym">PxGV-Korf89</name>
    <name evidence="5" type="synonym">PxGV-Morf89</name>
    <name evidence="6" type="synonym">PxGV-Torf89</name>
</gene>
<name>Q9DVU2_9BBAC</name>
<reference evidence="8" key="4">
    <citation type="submission" date="2019-06" db="EMBL/GenBank/DDBJ databases">
        <title>Plutella xylostella granulovirus.</title>
        <authorList>
            <person name="Li L."/>
            <person name="Zhang M."/>
        </authorList>
    </citation>
    <scope>NUCLEOTIDE SEQUENCE</scope>
    <source>
        <strain evidence="9">PlxyGV_B</strain>
        <strain evidence="10">PlxyGV_NW</strain>
        <strain evidence="8">PlxyGV_W</strain>
    </source>
</reference>
<reference evidence="7" key="2">
    <citation type="journal article" date="2016" name="Arch. Virol.">
        <title>The comparative analysis of complete genome sequences from two South African betabaculoviruses: Phthorimaea operculella granulovirus and Plutella xylostella granulovirus.</title>
        <authorList>
            <person name="Jukes M.D."/>
            <person name="Motsoeneng B.M."/>
            <person name="Knox C.M."/>
            <person name="Hill M.P."/>
            <person name="Moore S.D."/>
        </authorList>
    </citation>
    <scope>NUCLEOTIDE SEQUENCE</scope>
    <source>
        <strain evidence="7">SA</strain>
    </source>
</reference>
<organism evidence="2 11">
    <name type="scientific">Plutella xylostella granulovirus</name>
    <dbReference type="NCBI Taxonomy" id="98383"/>
    <lineage>
        <taxon>Viruses</taxon>
        <taxon>Viruses incertae sedis</taxon>
        <taxon>Naldaviricetes</taxon>
        <taxon>Lefavirales</taxon>
        <taxon>Baculoviridae</taxon>
        <taxon>Betabaculovirus</taxon>
        <taxon>Betabaculovirus pluxylostellae</taxon>
    </lineage>
</organism>
<evidence type="ECO:0000313" key="8">
    <source>
        <dbReference type="EMBL" id="QKV50014.1"/>
    </source>
</evidence>
<dbReference type="RefSeq" id="NP_068310.1">
    <property type="nucleotide sequence ID" value="NC_002593.1"/>
</dbReference>
<keyword evidence="1" id="KW-0472">Membrane</keyword>
<dbReference type="EMBL" id="MN099284">
    <property type="protein sequence ID" value="QKV50014.1"/>
    <property type="molecule type" value="Genomic_DNA"/>
</dbReference>
<dbReference type="EMBL" id="MN099286">
    <property type="protein sequence ID" value="QKV50250.1"/>
    <property type="molecule type" value="Genomic_DNA"/>
</dbReference>
<dbReference type="EMBL" id="KU529793">
    <property type="protein sequence ID" value="AMQ35935.1"/>
    <property type="molecule type" value="Genomic_DNA"/>
</dbReference>
<evidence type="ECO:0000313" key="5">
    <source>
        <dbReference type="EMBL" id="AMQ35935.1"/>
    </source>
</evidence>
<proteinExistence type="predicted"/>
<dbReference type="EMBL" id="KU529794">
    <property type="protein sequence ID" value="AMQ36052.1"/>
    <property type="molecule type" value="Genomic_DNA"/>
</dbReference>
<dbReference type="OrthoDB" id="25286at10239"/>
<evidence type="ECO:0000313" key="11">
    <source>
        <dbReference type="Proteomes" id="UP000201310"/>
    </source>
</evidence>
<evidence type="ECO:0000313" key="9">
    <source>
        <dbReference type="EMBL" id="QKV50132.1"/>
    </source>
</evidence>
<evidence type="ECO:0000313" key="2">
    <source>
        <dbReference type="EMBL" id="AAG27389.1"/>
    </source>
</evidence>
<dbReference type="GeneID" id="912174"/>
<accession>Q9DVU2</accession>
<feature type="transmembrane region" description="Helical" evidence="1">
    <location>
        <begin position="24"/>
        <end position="44"/>
    </location>
</feature>
<dbReference type="EMBL" id="KU529791">
    <property type="protein sequence ID" value="AMQ35701.1"/>
    <property type="molecule type" value="Genomic_DNA"/>
</dbReference>
<protein>
    <submittedName>
        <fullName evidence="3 8">ORF89 protein</fullName>
    </submittedName>
    <submittedName>
        <fullName evidence="7">PlxyGVORF91 protein</fullName>
    </submittedName>
    <submittedName>
        <fullName evidence="4">PxGV-Korf89 protein</fullName>
    </submittedName>
    <submittedName>
        <fullName evidence="5">PxGV-Morf89 protein</fullName>
    </submittedName>
    <submittedName>
        <fullName evidence="6">PxGV-Torf89 protein</fullName>
    </submittedName>
    <submittedName>
        <fullName evidence="2">PxORF91 peptide</fullName>
    </submittedName>
</protein>
<dbReference type="InterPro" id="IPR008561">
    <property type="entry name" value="Ac76_baculovir"/>
</dbReference>
<keyword evidence="1" id="KW-0812">Transmembrane</keyword>
<dbReference type="EMBL" id="KU666537">
    <property type="protein sequence ID" value="ANY57610.1"/>
    <property type="molecule type" value="Genomic_DNA"/>
</dbReference>
<dbReference type="KEGG" id="vg:912174"/>
<evidence type="ECO:0000313" key="6">
    <source>
        <dbReference type="EMBL" id="AMQ36052.1"/>
    </source>
</evidence>